<sequence>MECKITPSRRAEDAARLAALVAASGIQPVPVAGFTEVKPLPPRSERIDPDTVSKRRQHGITRAQRRLLRQLAEAL</sequence>
<organism evidence="2 3">
    <name type="scientific">Pseudomonas nitroreducens</name>
    <dbReference type="NCBI Taxonomy" id="46680"/>
    <lineage>
        <taxon>Bacteria</taxon>
        <taxon>Pseudomonadati</taxon>
        <taxon>Pseudomonadota</taxon>
        <taxon>Gammaproteobacteria</taxon>
        <taxon>Pseudomonadales</taxon>
        <taxon>Pseudomonadaceae</taxon>
        <taxon>Pseudomonas</taxon>
    </lineage>
</organism>
<dbReference type="KEGG" id="pnt:G5B91_18095"/>
<evidence type="ECO:0000313" key="3">
    <source>
        <dbReference type="Proteomes" id="UP000501063"/>
    </source>
</evidence>
<name>A0A6G6IYA2_PSENT</name>
<feature type="compositionally biased region" description="Basic and acidic residues" evidence="1">
    <location>
        <begin position="43"/>
        <end position="53"/>
    </location>
</feature>
<evidence type="ECO:0000313" key="2">
    <source>
        <dbReference type="EMBL" id="QIE88078.1"/>
    </source>
</evidence>
<dbReference type="AlphaFoldDB" id="A0A6G6IYA2"/>
<feature type="region of interest" description="Disordered" evidence="1">
    <location>
        <begin position="40"/>
        <end position="63"/>
    </location>
</feature>
<dbReference type="RefSeq" id="WP_024765171.1">
    <property type="nucleotide sequence ID" value="NZ_CP049140.1"/>
</dbReference>
<proteinExistence type="predicted"/>
<protein>
    <submittedName>
        <fullName evidence="2">Uncharacterized protein</fullName>
    </submittedName>
</protein>
<dbReference type="EMBL" id="CP049140">
    <property type="protein sequence ID" value="QIE88078.1"/>
    <property type="molecule type" value="Genomic_DNA"/>
</dbReference>
<evidence type="ECO:0000256" key="1">
    <source>
        <dbReference type="SAM" id="MobiDB-lite"/>
    </source>
</evidence>
<gene>
    <name evidence="2" type="ORF">G5B91_18095</name>
</gene>
<dbReference type="Proteomes" id="UP000501063">
    <property type="component" value="Chromosome"/>
</dbReference>
<accession>A0A6G6IYA2</accession>
<reference evidence="2 3" key="1">
    <citation type="submission" date="2020-02" db="EMBL/GenBank/DDBJ databases">
        <title>Integrative conjugative elements (ICEs) and plasmids drive adaptation of Pseudomonas nitroreducens strain HBP1 to wastewater environment.</title>
        <authorList>
            <person name="Sentchilo V."/>
            <person name="Carraro N."/>
            <person name="Bertelli C."/>
            <person name="van der Meer J.R."/>
        </authorList>
    </citation>
    <scope>NUCLEOTIDE SEQUENCE [LARGE SCALE GENOMIC DNA]</scope>
    <source>
        <strain evidence="2 3">HBP1</strain>
    </source>
</reference>
<feature type="compositionally biased region" description="Basic residues" evidence="1">
    <location>
        <begin position="54"/>
        <end position="63"/>
    </location>
</feature>